<keyword evidence="2 4" id="KW-0125">Carotenoid biosynthesis</keyword>
<gene>
    <name evidence="6" type="primary">crtI</name>
    <name evidence="6" type="ORF">V6R90_07560</name>
</gene>
<sequence length="507" mass="54775">MSSVVVIGGGLAGLATACHLSGSGHEVTVVEREPIPGGRAGRIHREGFTFDTGPTVLTMRNLLDDVVSAAGGDLDTLLPMRRLDPGYRARYADGSEILVKFGHDAMREEIARVAGAHDAAAFDGFVDWLRDLYDVEMPHFIDRNFDSPLDLLSSPGAAARLVRLGGFGRLGPAIRRRFDDDRLQRLFTFQAMYAGLPPSDALALYAVITYMDCIEGVWFPEGGMSQVPVALAQAASDGGAELRYGTTVTRVLRRGDGGVAGVELDGGEQLRADAVVCTLDLPVAYSQLLPDLKPHRAVRKGVYSPSAVVWHVGARGSLPEGVHHHNIHFADAWDSSFDALIKRGEMMPDPSRLVTVPSLSDPSLAPEGAHTLYVLEPVPNLDGVVDWRTQRPKIRESLLRFLDREGYPTDVVAEELVDPVDWQRMGMERGTPFALAHTFPQTGPFRPPNVEKRVPGLFFAGSGTTPGVGVPMVLVSGRLAAERVTTFLPAAGRSRRPQRPAAGTVGR</sequence>
<organism evidence="6 7">
    <name type="scientific">Nocardioides kribbensis</name>
    <dbReference type="NCBI Taxonomy" id="305517"/>
    <lineage>
        <taxon>Bacteria</taxon>
        <taxon>Bacillati</taxon>
        <taxon>Actinomycetota</taxon>
        <taxon>Actinomycetes</taxon>
        <taxon>Propionibacteriales</taxon>
        <taxon>Nocardioidaceae</taxon>
        <taxon>Nocardioides</taxon>
    </lineage>
</organism>
<comment type="pathway">
    <text evidence="1 4">Carotenoid biosynthesis.</text>
</comment>
<comment type="similarity">
    <text evidence="4">Belongs to the carotenoid/retinoid oxidoreductase family.</text>
</comment>
<evidence type="ECO:0000256" key="2">
    <source>
        <dbReference type="ARBA" id="ARBA00022746"/>
    </source>
</evidence>
<dbReference type="PANTHER" id="PTHR43734:SF1">
    <property type="entry name" value="PHYTOENE DESATURASE"/>
    <property type="match status" value="1"/>
</dbReference>
<keyword evidence="7" id="KW-1185">Reference proteome</keyword>
<dbReference type="Gene3D" id="3.50.50.60">
    <property type="entry name" value="FAD/NAD(P)-binding domain"/>
    <property type="match status" value="2"/>
</dbReference>
<name>A0ABV1NX95_9ACTN</name>
<accession>A0ABV1NX95</accession>
<protein>
    <submittedName>
        <fullName evidence="6">Phytoene desaturase family protein</fullName>
        <ecNumber evidence="6">1.-.-.-</ecNumber>
    </submittedName>
</protein>
<dbReference type="NCBIfam" id="TIGR02734">
    <property type="entry name" value="crtI_fam"/>
    <property type="match status" value="1"/>
</dbReference>
<evidence type="ECO:0000313" key="6">
    <source>
        <dbReference type="EMBL" id="MEQ7847133.1"/>
    </source>
</evidence>
<dbReference type="EMBL" id="JBEGDP010000006">
    <property type="protein sequence ID" value="MEQ7847133.1"/>
    <property type="molecule type" value="Genomic_DNA"/>
</dbReference>
<dbReference type="InterPro" id="IPR014105">
    <property type="entry name" value="Carotenoid/retinoid_OxRdtase"/>
</dbReference>
<dbReference type="SUPFAM" id="SSF51905">
    <property type="entry name" value="FAD/NAD(P)-binding domain"/>
    <property type="match status" value="1"/>
</dbReference>
<evidence type="ECO:0000256" key="4">
    <source>
        <dbReference type="RuleBase" id="RU362075"/>
    </source>
</evidence>
<dbReference type="Proteomes" id="UP001482520">
    <property type="component" value="Unassembled WGS sequence"/>
</dbReference>
<dbReference type="Pfam" id="PF01593">
    <property type="entry name" value="Amino_oxidase"/>
    <property type="match status" value="1"/>
</dbReference>
<dbReference type="RefSeq" id="WP_056903465.1">
    <property type="nucleotide sequence ID" value="NZ_BAAAMM010000017.1"/>
</dbReference>
<dbReference type="PANTHER" id="PTHR43734">
    <property type="entry name" value="PHYTOENE DESATURASE"/>
    <property type="match status" value="1"/>
</dbReference>
<evidence type="ECO:0000313" key="7">
    <source>
        <dbReference type="Proteomes" id="UP001482520"/>
    </source>
</evidence>
<evidence type="ECO:0000256" key="1">
    <source>
        <dbReference type="ARBA" id="ARBA00004829"/>
    </source>
</evidence>
<dbReference type="InterPro" id="IPR002937">
    <property type="entry name" value="Amino_oxidase"/>
</dbReference>
<proteinExistence type="inferred from homology"/>
<evidence type="ECO:0000259" key="5">
    <source>
        <dbReference type="Pfam" id="PF01593"/>
    </source>
</evidence>
<feature type="domain" description="Amine oxidase" evidence="5">
    <location>
        <begin position="11"/>
        <end position="484"/>
    </location>
</feature>
<reference evidence="6 7" key="1">
    <citation type="submission" date="2024-02" db="EMBL/GenBank/DDBJ databases">
        <title>Full genome sequence of Nocardioides kribbensis.</title>
        <authorList>
            <person name="Poletto B.L."/>
            <person name="Silva G."/>
            <person name="Galante D."/>
            <person name="Campos K.R."/>
            <person name="Santos M.B.N."/>
            <person name="Sacchi C.T."/>
        </authorList>
    </citation>
    <scope>NUCLEOTIDE SEQUENCE [LARGE SCALE GENOMIC DNA]</scope>
    <source>
        <strain evidence="6 7">O4R</strain>
    </source>
</reference>
<dbReference type="InterPro" id="IPR036188">
    <property type="entry name" value="FAD/NAD-bd_sf"/>
</dbReference>
<dbReference type="GO" id="GO:0016491">
    <property type="term" value="F:oxidoreductase activity"/>
    <property type="evidence" value="ECO:0007669"/>
    <property type="project" value="UniProtKB-KW"/>
</dbReference>
<keyword evidence="3 4" id="KW-0560">Oxidoreductase</keyword>
<dbReference type="PRINTS" id="PR00419">
    <property type="entry name" value="ADXRDTASE"/>
</dbReference>
<comment type="caution">
    <text evidence="6">The sequence shown here is derived from an EMBL/GenBank/DDBJ whole genome shotgun (WGS) entry which is preliminary data.</text>
</comment>
<dbReference type="EC" id="1.-.-.-" evidence="6"/>
<evidence type="ECO:0000256" key="3">
    <source>
        <dbReference type="ARBA" id="ARBA00023002"/>
    </source>
</evidence>